<keyword evidence="1" id="KW-0812">Transmembrane</keyword>
<proteinExistence type="predicted"/>
<keyword evidence="1" id="KW-0472">Membrane</keyword>
<protein>
    <submittedName>
        <fullName evidence="2">Uncharacterized protein</fullName>
    </submittedName>
</protein>
<dbReference type="EMBL" id="WNKQ01000008">
    <property type="protein sequence ID" value="KAF5849925.1"/>
    <property type="molecule type" value="Genomic_DNA"/>
</dbReference>
<organism evidence="2 3">
    <name type="scientific">Cochliobolus sativus</name>
    <name type="common">Common root rot and spot blotch fungus</name>
    <name type="synonym">Bipolaris sorokiniana</name>
    <dbReference type="NCBI Taxonomy" id="45130"/>
    <lineage>
        <taxon>Eukaryota</taxon>
        <taxon>Fungi</taxon>
        <taxon>Dikarya</taxon>
        <taxon>Ascomycota</taxon>
        <taxon>Pezizomycotina</taxon>
        <taxon>Dothideomycetes</taxon>
        <taxon>Pleosporomycetidae</taxon>
        <taxon>Pleosporales</taxon>
        <taxon>Pleosporineae</taxon>
        <taxon>Pleosporaceae</taxon>
        <taxon>Bipolaris</taxon>
    </lineage>
</organism>
<dbReference type="Proteomes" id="UP000624244">
    <property type="component" value="Unassembled WGS sequence"/>
</dbReference>
<accession>A0A8H5ZIR4</accession>
<reference evidence="2" key="1">
    <citation type="submission" date="2019-11" db="EMBL/GenBank/DDBJ databases">
        <title>Bipolaris sorokiniana Genome sequencing.</title>
        <authorList>
            <person name="Wang H."/>
        </authorList>
    </citation>
    <scope>NUCLEOTIDE SEQUENCE</scope>
</reference>
<evidence type="ECO:0000256" key="1">
    <source>
        <dbReference type="SAM" id="Phobius"/>
    </source>
</evidence>
<name>A0A8H5ZIR4_COCSA</name>
<sequence length="156" mass="17027">MAVSFLAIFAGLIALTAAYLYVFGISPELKRKMERQALKTMGENKMSYMTKDALDKVPASDQENIKTFKKGLGNLAGGATQNPIGEQTGEAADTLTRPFTVHAVTQARDSASNSTKNVWLDWDTVQSYPKAALERVSAVTNKVQDTAQYHVPKKAE</sequence>
<evidence type="ECO:0000313" key="2">
    <source>
        <dbReference type="EMBL" id="KAF5849925.1"/>
    </source>
</evidence>
<dbReference type="AlphaFoldDB" id="A0A8H5ZIR4"/>
<gene>
    <name evidence="2" type="ORF">GGP41_005391</name>
</gene>
<keyword evidence="1" id="KW-1133">Transmembrane helix</keyword>
<evidence type="ECO:0000313" key="3">
    <source>
        <dbReference type="Proteomes" id="UP000624244"/>
    </source>
</evidence>
<comment type="caution">
    <text evidence="2">The sequence shown here is derived from an EMBL/GenBank/DDBJ whole genome shotgun (WGS) entry which is preliminary data.</text>
</comment>
<feature type="transmembrane region" description="Helical" evidence="1">
    <location>
        <begin position="6"/>
        <end position="25"/>
    </location>
</feature>